<accession>A0ACC1TJ32</accession>
<name>A0ACC1TJ32_9AGAR</name>
<gene>
    <name evidence="1" type="ORF">F5876DRAFT_70411</name>
</gene>
<comment type="caution">
    <text evidence="1">The sequence shown here is derived from an EMBL/GenBank/DDBJ whole genome shotgun (WGS) entry which is preliminary data.</text>
</comment>
<dbReference type="Proteomes" id="UP001163835">
    <property type="component" value="Unassembled WGS sequence"/>
</dbReference>
<proteinExistence type="predicted"/>
<reference evidence="1" key="1">
    <citation type="submission" date="2022-09" db="EMBL/GenBank/DDBJ databases">
        <title>A Global Phylogenomic Analysis of the Shiitake Genus Lentinula.</title>
        <authorList>
            <consortium name="DOE Joint Genome Institute"/>
            <person name="Sierra-Patev S."/>
            <person name="Min B."/>
            <person name="Naranjo-Ortiz M."/>
            <person name="Looney B."/>
            <person name="Konkel Z."/>
            <person name="Slot J.C."/>
            <person name="Sakamoto Y."/>
            <person name="Steenwyk J.L."/>
            <person name="Rokas A."/>
            <person name="Carro J."/>
            <person name="Camarero S."/>
            <person name="Ferreira P."/>
            <person name="Molpeceres G."/>
            <person name="Ruiz-Duenas F.J."/>
            <person name="Serrano A."/>
            <person name="Henrissat B."/>
            <person name="Drula E."/>
            <person name="Hughes K.W."/>
            <person name="Mata J.L."/>
            <person name="Ishikawa N.K."/>
            <person name="Vargas-Isla R."/>
            <person name="Ushijima S."/>
            <person name="Smith C.A."/>
            <person name="Ahrendt S."/>
            <person name="Andreopoulos W."/>
            <person name="He G."/>
            <person name="Labutti K."/>
            <person name="Lipzen A."/>
            <person name="Ng V."/>
            <person name="Riley R."/>
            <person name="Sandor L."/>
            <person name="Barry K."/>
            <person name="Martinez A.T."/>
            <person name="Xiao Y."/>
            <person name="Gibbons J.G."/>
            <person name="Terashima K."/>
            <person name="Grigoriev I.V."/>
            <person name="Hibbett D.S."/>
        </authorList>
    </citation>
    <scope>NUCLEOTIDE SEQUENCE</scope>
    <source>
        <strain evidence="1">TMI1499</strain>
    </source>
</reference>
<organism evidence="1 2">
    <name type="scientific">Lentinula aff. lateritia</name>
    <dbReference type="NCBI Taxonomy" id="2804960"/>
    <lineage>
        <taxon>Eukaryota</taxon>
        <taxon>Fungi</taxon>
        <taxon>Dikarya</taxon>
        <taxon>Basidiomycota</taxon>
        <taxon>Agaricomycotina</taxon>
        <taxon>Agaricomycetes</taxon>
        <taxon>Agaricomycetidae</taxon>
        <taxon>Agaricales</taxon>
        <taxon>Marasmiineae</taxon>
        <taxon>Omphalotaceae</taxon>
        <taxon>Lentinula</taxon>
    </lineage>
</organism>
<keyword evidence="2" id="KW-1185">Reference proteome</keyword>
<keyword evidence="1" id="KW-0540">Nuclease</keyword>
<protein>
    <submittedName>
        <fullName evidence="1">Endonuclease/exonuclease/phosphatase</fullName>
    </submittedName>
</protein>
<evidence type="ECO:0000313" key="2">
    <source>
        <dbReference type="Proteomes" id="UP001163835"/>
    </source>
</evidence>
<sequence length="621" mass="70906">MTRDTRGDKGQSTTNLNNSQCEQKGPEQMNSPSCMSGNLIRTRGISENALNIGEQPDHNMSNGPRPRCHERQTEPSQGINQNRQNTTITPHARPNRGQRRATQEERNSKKAAIQIGSLNMRGYGNPRLLHEDNKWKFIWRLMKDKQIGILALQETHLTNERVHEINEKYGKKIQVFASHDPTNPTGKGGVAIVLNRRMIHAKNPQTYEIVPGKALLIQIVLHQKDNLSILVVYAPNVSGNNGSENAAFWEEIKTYFETRPNIPKPDVMLGDCNMVESGMIDRMPARDDPEEACEALDNIKTLLQLRDGWRLTNPDDKSFSYMQLATGSQFRIDRIYVTDAITETAEEWKIRETGVPNADHSLISVQITSEEAPWFGKGRWRVPDYVIRDKDLMAYALRKAKARATQIVPGLTRKINETQLELDQTLNDAELAENMKIEQERELPSRYMSQINKETKPHNMIYALRKPGTNEDEHGNVLGNAYEKDSEKMAELAKEYHQDLQQHGIDPMKEPEQEEITQIVLNSIKTKLIQEQKDTLVKLLDKSKTRKALKLTKNHSAPGIDGAPYELWKAICQQCDKDKGDEGKETFDIIEIMTEAFNNIISFTQTKWDLYQGEKSLTRQN</sequence>
<dbReference type="EMBL" id="MU795842">
    <property type="protein sequence ID" value="KAJ3804709.1"/>
    <property type="molecule type" value="Genomic_DNA"/>
</dbReference>
<evidence type="ECO:0000313" key="1">
    <source>
        <dbReference type="EMBL" id="KAJ3804709.1"/>
    </source>
</evidence>
<keyword evidence="1" id="KW-0255">Endonuclease</keyword>
<keyword evidence="1" id="KW-0378">Hydrolase</keyword>